<comment type="caution">
    <text evidence="1">The sequence shown here is derived from an EMBL/GenBank/DDBJ whole genome shotgun (WGS) entry which is preliminary data.</text>
</comment>
<evidence type="ECO:0000313" key="2">
    <source>
        <dbReference type="Proteomes" id="UP000749559"/>
    </source>
</evidence>
<evidence type="ECO:0000313" key="1">
    <source>
        <dbReference type="EMBL" id="CAH1783651.1"/>
    </source>
</evidence>
<accession>A0A8J1XGQ0</accession>
<feature type="non-terminal residue" evidence="1">
    <location>
        <position position="237"/>
    </location>
</feature>
<feature type="non-terminal residue" evidence="1">
    <location>
        <position position="1"/>
    </location>
</feature>
<protein>
    <submittedName>
        <fullName evidence="1">Uncharacterized protein</fullName>
    </submittedName>
</protein>
<dbReference type="Proteomes" id="UP000749559">
    <property type="component" value="Unassembled WGS sequence"/>
</dbReference>
<reference evidence="1" key="1">
    <citation type="submission" date="2022-03" db="EMBL/GenBank/DDBJ databases">
        <authorList>
            <person name="Martin C."/>
        </authorList>
    </citation>
    <scope>NUCLEOTIDE SEQUENCE</scope>
</reference>
<dbReference type="EMBL" id="CAIIXF020000005">
    <property type="protein sequence ID" value="CAH1783651.1"/>
    <property type="molecule type" value="Genomic_DNA"/>
</dbReference>
<sequence length="237" mass="26656">ILVVKSNSSSQRGGALLCRLGFDPLHTLHVSLCDMYFSKSENQNAKKSDPLFETACLLNKKIKDQIKKILLLQKTGQINLEKIQLLEFAEEYFDPLLWNFLFTMLHGCKTNHIDENVLMLQCSDSSSPGSPNNHLVRNDLQLFNTFSSLLFAQNPQCKNPLPMILSDFLSKFTEDSSLCHSVFNSFGASTSKITFKRFQSSIAKKIDEEGPELCGDSAYFISVDNVGKDKKNCRGRA</sequence>
<dbReference type="OrthoDB" id="6177141at2759"/>
<dbReference type="AlphaFoldDB" id="A0A8J1XGQ0"/>
<gene>
    <name evidence="1" type="ORF">OFUS_LOCUS9972</name>
</gene>
<name>A0A8J1XGQ0_OWEFU</name>
<proteinExistence type="predicted"/>
<organism evidence="1 2">
    <name type="scientific">Owenia fusiformis</name>
    <name type="common">Polychaete worm</name>
    <dbReference type="NCBI Taxonomy" id="6347"/>
    <lineage>
        <taxon>Eukaryota</taxon>
        <taxon>Metazoa</taxon>
        <taxon>Spiralia</taxon>
        <taxon>Lophotrochozoa</taxon>
        <taxon>Annelida</taxon>
        <taxon>Polychaeta</taxon>
        <taxon>Sedentaria</taxon>
        <taxon>Canalipalpata</taxon>
        <taxon>Sabellida</taxon>
        <taxon>Oweniida</taxon>
        <taxon>Oweniidae</taxon>
        <taxon>Owenia</taxon>
    </lineage>
</organism>
<keyword evidence="2" id="KW-1185">Reference proteome</keyword>